<dbReference type="Gene3D" id="1.25.40.1030">
    <property type="match status" value="1"/>
</dbReference>
<dbReference type="GO" id="GO:0016192">
    <property type="term" value="P:vesicle-mediated transport"/>
    <property type="evidence" value="ECO:0007669"/>
    <property type="project" value="UniProtKB-KW"/>
</dbReference>
<comment type="caution">
    <text evidence="7">The sequence shown here is derived from an EMBL/GenBank/DDBJ whole genome shotgun (WGS) entry which is preliminary data.</text>
</comment>
<dbReference type="GO" id="GO:0007030">
    <property type="term" value="P:Golgi organization"/>
    <property type="evidence" value="ECO:0007669"/>
    <property type="project" value="TreeGrafter"/>
</dbReference>
<accession>A0AAE0UHJ2</accession>
<evidence type="ECO:0000256" key="3">
    <source>
        <dbReference type="ARBA" id="ARBA00022448"/>
    </source>
</evidence>
<protein>
    <recommendedName>
        <fullName evidence="6">Sec16 Sec23-binding domain-containing protein</fullName>
    </recommendedName>
</protein>
<comment type="subcellular location">
    <subcellularLocation>
        <location evidence="1">Endoplasmic reticulum</location>
    </subcellularLocation>
</comment>
<dbReference type="EMBL" id="JAUCMX010000595">
    <property type="protein sequence ID" value="KAK3505728.1"/>
    <property type="molecule type" value="Genomic_DNA"/>
</dbReference>
<keyword evidence="8" id="KW-1185">Reference proteome</keyword>
<keyword evidence="5" id="KW-0931">ER-Golgi transport</keyword>
<evidence type="ECO:0000313" key="8">
    <source>
        <dbReference type="Proteomes" id="UP001274896"/>
    </source>
</evidence>
<comment type="similarity">
    <text evidence="2">Belongs to the SEC16 family.</text>
</comment>
<dbReference type="PANTHER" id="PTHR13402">
    <property type="entry name" value="RGPR-RELATED"/>
    <property type="match status" value="1"/>
</dbReference>
<dbReference type="PANTHER" id="PTHR13402:SF6">
    <property type="entry name" value="SECRETORY 16, ISOFORM I"/>
    <property type="match status" value="1"/>
</dbReference>
<name>A0AAE0UHJ2_9TELE</name>
<dbReference type="Pfam" id="PF12931">
    <property type="entry name" value="TPR_Sec16"/>
    <property type="match status" value="1"/>
</dbReference>
<evidence type="ECO:0000313" key="7">
    <source>
        <dbReference type="EMBL" id="KAK3505728.1"/>
    </source>
</evidence>
<dbReference type="GO" id="GO:0070973">
    <property type="term" value="P:protein localization to endoplasmic reticulum exit site"/>
    <property type="evidence" value="ECO:0007669"/>
    <property type="project" value="TreeGrafter"/>
</dbReference>
<dbReference type="AlphaFoldDB" id="A0AAE0UHJ2"/>
<dbReference type="InterPro" id="IPR024298">
    <property type="entry name" value="Sec16_Sec23-bd"/>
</dbReference>
<organism evidence="7 8">
    <name type="scientific">Hemibagrus guttatus</name>
    <dbReference type="NCBI Taxonomy" id="175788"/>
    <lineage>
        <taxon>Eukaryota</taxon>
        <taxon>Metazoa</taxon>
        <taxon>Chordata</taxon>
        <taxon>Craniata</taxon>
        <taxon>Vertebrata</taxon>
        <taxon>Euteleostomi</taxon>
        <taxon>Actinopterygii</taxon>
        <taxon>Neopterygii</taxon>
        <taxon>Teleostei</taxon>
        <taxon>Ostariophysi</taxon>
        <taxon>Siluriformes</taxon>
        <taxon>Bagridae</taxon>
        <taxon>Hemibagrus</taxon>
    </lineage>
</organism>
<keyword evidence="4" id="KW-0256">Endoplasmic reticulum</keyword>
<dbReference type="GO" id="GO:0012507">
    <property type="term" value="C:ER to Golgi transport vesicle membrane"/>
    <property type="evidence" value="ECO:0007669"/>
    <property type="project" value="TreeGrafter"/>
</dbReference>
<evidence type="ECO:0000256" key="5">
    <source>
        <dbReference type="ARBA" id="ARBA00022892"/>
    </source>
</evidence>
<gene>
    <name evidence="7" type="ORF">QTP70_020339</name>
</gene>
<evidence type="ECO:0000259" key="6">
    <source>
        <dbReference type="Pfam" id="PF12931"/>
    </source>
</evidence>
<reference evidence="7" key="1">
    <citation type="submission" date="2023-06" db="EMBL/GenBank/DDBJ databases">
        <title>Male Hemibagrus guttatus genome.</title>
        <authorList>
            <person name="Bian C."/>
        </authorList>
    </citation>
    <scope>NUCLEOTIDE SEQUENCE</scope>
    <source>
        <strain evidence="7">Male_cb2023</strain>
        <tissue evidence="7">Muscle</tissue>
    </source>
</reference>
<keyword evidence="3" id="KW-0813">Transport</keyword>
<evidence type="ECO:0000256" key="2">
    <source>
        <dbReference type="ARBA" id="ARBA00005927"/>
    </source>
</evidence>
<evidence type="ECO:0000256" key="1">
    <source>
        <dbReference type="ARBA" id="ARBA00004240"/>
    </source>
</evidence>
<evidence type="ECO:0000256" key="4">
    <source>
        <dbReference type="ARBA" id="ARBA00022824"/>
    </source>
</evidence>
<dbReference type="Proteomes" id="UP001274896">
    <property type="component" value="Unassembled WGS sequence"/>
</dbReference>
<proteinExistence type="inferred from homology"/>
<feature type="domain" description="Sec16 Sec23-binding" evidence="6">
    <location>
        <begin position="72"/>
        <end position="214"/>
    </location>
</feature>
<dbReference type="GO" id="GO:0070971">
    <property type="term" value="C:endoplasmic reticulum exit site"/>
    <property type="evidence" value="ECO:0007669"/>
    <property type="project" value="TreeGrafter"/>
</dbReference>
<sequence>MRYSKSMHKEDLIRFIQRKSEECLLHADKPEQRESYFFWKIMELFCDQNRKAKLSQVGVVLFRAYKYLRNKISKPQSVQKQNWCLHLAALLCASMADDEHVKAVIDMGDNFATKGLTFAAHLCYVVTSKECDFGPIGYQSSPDDVSAMKEAIERTAFYEYVLGLNSGCTQPNVQEFKVLYASKLFESGLSSQALDNCENNAKAVNALPDRKPNTSVKQRIKRPGKLNRGRRIDPNWMLNL</sequence>